<comment type="pathway">
    <text evidence="13">Steroid biosynthesis; estrogen biosynthesis.</text>
</comment>
<dbReference type="GO" id="GO:0004303">
    <property type="term" value="F:estradiol 17-beta-dehydrogenase [NAD(P)+] activity"/>
    <property type="evidence" value="ECO:0007669"/>
    <property type="project" value="UniProtKB-EC"/>
</dbReference>
<keyword evidence="9" id="KW-0520">NAD</keyword>
<comment type="pathway">
    <text evidence="2">Lipid metabolism; fatty acid biosynthesis.</text>
</comment>
<comment type="catalytic activity">
    <reaction evidence="16">
        <text>17beta-hydroxy-5alpha-androstan-3-one + NAD(+) = 5alpha-androstan-3,17-dione + NADH + H(+)</text>
        <dbReference type="Rhea" id="RHEA:41992"/>
        <dbReference type="ChEBI" id="CHEBI:15378"/>
        <dbReference type="ChEBI" id="CHEBI:15994"/>
        <dbReference type="ChEBI" id="CHEBI:16330"/>
        <dbReference type="ChEBI" id="CHEBI:57540"/>
        <dbReference type="ChEBI" id="CHEBI:57945"/>
    </reaction>
    <physiologicalReaction direction="left-to-right" evidence="16">
        <dbReference type="Rhea" id="RHEA:41993"/>
    </physiologicalReaction>
</comment>
<dbReference type="SUPFAM" id="SSF51735">
    <property type="entry name" value="NAD(P)-binding Rossmann-fold domains"/>
    <property type="match status" value="1"/>
</dbReference>
<keyword evidence="11" id="KW-0496">Mitochondrion</keyword>
<evidence type="ECO:0000256" key="15">
    <source>
        <dbReference type="ARBA" id="ARBA00050232"/>
    </source>
</evidence>
<comment type="caution">
    <text evidence="27">The sequence shown here is derived from an EMBL/GenBank/DDBJ whole genome shotgun (WGS) entry which is preliminary data.</text>
</comment>
<dbReference type="EC" id="1.1.1.239" evidence="19"/>
<dbReference type="InterPro" id="IPR036291">
    <property type="entry name" value="NAD(P)-bd_dom_sf"/>
</dbReference>
<dbReference type="PROSITE" id="PS00061">
    <property type="entry name" value="ADH_SHORT"/>
    <property type="match status" value="1"/>
</dbReference>
<dbReference type="AlphaFoldDB" id="A0ABD1EXL8"/>
<reference evidence="27 28" key="1">
    <citation type="submission" date="2024-05" db="EMBL/GenBank/DDBJ databases">
        <title>Genetic variation in Jamaican populations of the coffee berry borer (Hypothenemus hampei).</title>
        <authorList>
            <person name="Errbii M."/>
            <person name="Myrie A."/>
        </authorList>
    </citation>
    <scope>NUCLEOTIDE SEQUENCE [LARGE SCALE GENOMIC DNA]</scope>
    <source>
        <strain evidence="27">JA-Hopewell-2020-01-JO</strain>
        <tissue evidence="27">Whole body</tissue>
    </source>
</reference>
<evidence type="ECO:0000256" key="20">
    <source>
        <dbReference type="ARBA" id="ARBA00070911"/>
    </source>
</evidence>
<evidence type="ECO:0000256" key="9">
    <source>
        <dbReference type="ARBA" id="ARBA00023027"/>
    </source>
</evidence>
<sequence>MSLQGRLAFITGAGSGIGRATCQCLAREGATIVAADQNFPKVQETLKLLNPQEKHSAMSLSVENKHNIQEVLNNIIKTYLKPPSIVVNAAGITRDNFLQKLSDADFAQVLDVNLKGTFFVLQTFANSLVEHKINEASIINIGSIVAKFGNIGQANYCASKAGVEAMTKVAAKEYGSLGIRVNTIIPGMIVTPMTAAVPEKVMNKFKAMIPLGRFGLPEEVAEVITFLASTKSSYINGASIEVTGGF</sequence>
<keyword evidence="12" id="KW-0275">Fatty acid biosynthesis</keyword>
<evidence type="ECO:0000256" key="22">
    <source>
        <dbReference type="ARBA" id="ARBA00081419"/>
    </source>
</evidence>
<proteinExistence type="inferred from homology"/>
<evidence type="ECO:0000256" key="13">
    <source>
        <dbReference type="ARBA" id="ARBA00037929"/>
    </source>
</evidence>
<evidence type="ECO:0000256" key="16">
    <source>
        <dbReference type="ARBA" id="ARBA00050435"/>
    </source>
</evidence>
<evidence type="ECO:0000256" key="18">
    <source>
        <dbReference type="ARBA" id="ARBA00065174"/>
    </source>
</evidence>
<dbReference type="GO" id="GO:0005759">
    <property type="term" value="C:mitochondrial matrix"/>
    <property type="evidence" value="ECO:0007669"/>
    <property type="project" value="UniProtKB-SubCell"/>
</dbReference>
<evidence type="ECO:0000256" key="4">
    <source>
        <dbReference type="ARBA" id="ARBA00012456"/>
    </source>
</evidence>
<evidence type="ECO:0000256" key="2">
    <source>
        <dbReference type="ARBA" id="ARBA00005194"/>
    </source>
</evidence>
<dbReference type="PANTHER" id="PTHR42760">
    <property type="entry name" value="SHORT-CHAIN DEHYDROGENASES/REDUCTASES FAMILY MEMBER"/>
    <property type="match status" value="1"/>
</dbReference>
<organism evidence="27 28">
    <name type="scientific">Hypothenemus hampei</name>
    <name type="common">Coffee berry borer</name>
    <dbReference type="NCBI Taxonomy" id="57062"/>
    <lineage>
        <taxon>Eukaryota</taxon>
        <taxon>Metazoa</taxon>
        <taxon>Ecdysozoa</taxon>
        <taxon>Arthropoda</taxon>
        <taxon>Hexapoda</taxon>
        <taxon>Insecta</taxon>
        <taxon>Pterygota</taxon>
        <taxon>Neoptera</taxon>
        <taxon>Endopterygota</taxon>
        <taxon>Coleoptera</taxon>
        <taxon>Polyphaga</taxon>
        <taxon>Cucujiformia</taxon>
        <taxon>Curculionidae</taxon>
        <taxon>Scolytinae</taxon>
        <taxon>Hypothenemus</taxon>
    </lineage>
</organism>
<dbReference type="GO" id="GO:0047035">
    <property type="term" value="F:testosterone dehydrogenase (NAD+) activity"/>
    <property type="evidence" value="ECO:0007669"/>
    <property type="project" value="UniProtKB-EC"/>
</dbReference>
<evidence type="ECO:0000256" key="19">
    <source>
        <dbReference type="ARBA" id="ARBA00066822"/>
    </source>
</evidence>
<comment type="subunit">
    <text evidence="18">Heterotetramer with CBR4; contains two molecules of HSD17B8 and CBR4.</text>
</comment>
<dbReference type="InterPro" id="IPR020904">
    <property type="entry name" value="Sc_DH/Rdtase_CS"/>
</dbReference>
<dbReference type="Pfam" id="PF13561">
    <property type="entry name" value="adh_short_C2"/>
    <property type="match status" value="1"/>
</dbReference>
<dbReference type="Proteomes" id="UP001566132">
    <property type="component" value="Unassembled WGS sequence"/>
</dbReference>
<dbReference type="EC" id="1.1.1.n12" evidence="4"/>
<evidence type="ECO:0000256" key="12">
    <source>
        <dbReference type="ARBA" id="ARBA00023160"/>
    </source>
</evidence>
<evidence type="ECO:0000256" key="7">
    <source>
        <dbReference type="ARBA" id="ARBA00022832"/>
    </source>
</evidence>
<evidence type="ECO:0000256" key="25">
    <source>
        <dbReference type="ARBA" id="ARBA00083258"/>
    </source>
</evidence>
<feature type="domain" description="Ketoreductase" evidence="26">
    <location>
        <begin position="6"/>
        <end position="188"/>
    </location>
</feature>
<dbReference type="Gene3D" id="3.40.50.720">
    <property type="entry name" value="NAD(P)-binding Rossmann-like Domain"/>
    <property type="match status" value="1"/>
</dbReference>
<dbReference type="InterPro" id="IPR002347">
    <property type="entry name" value="SDR_fam"/>
</dbReference>
<dbReference type="PANTHER" id="PTHR42760:SF83">
    <property type="entry name" value="(3R)-3-HYDROXYACYL-COA DEHYDROGENASE"/>
    <property type="match status" value="1"/>
</dbReference>
<keyword evidence="28" id="KW-1185">Reference proteome</keyword>
<evidence type="ECO:0000256" key="23">
    <source>
        <dbReference type="ARBA" id="ARBA00081936"/>
    </source>
</evidence>
<protein>
    <recommendedName>
        <fullName evidence="20">(3R)-3-hydroxyacyl-CoA dehydrogenase</fullName>
        <ecNumber evidence="19">1.1.1.239</ecNumber>
        <ecNumber evidence="4">1.1.1.n12</ecNumber>
    </recommendedName>
    <alternativeName>
        <fullName evidence="22">17-beta-hydroxysteroid dehydrogenase 8</fullName>
    </alternativeName>
    <alternativeName>
        <fullName evidence="21">3-ketoacyl-[acyl-carrier-protein] reductase alpha subunit</fullName>
    </alternativeName>
    <alternativeName>
        <fullName evidence="24">3-oxoacyl-[acyl-carrier-protein] reductase</fullName>
    </alternativeName>
    <alternativeName>
        <fullName evidence="25">Estradiol 17-beta-dehydrogenase 8</fullName>
    </alternativeName>
    <alternativeName>
        <fullName evidence="23">Testosterone 17-beta-dehydrogenase 8</fullName>
    </alternativeName>
</protein>
<dbReference type="PRINTS" id="PR00080">
    <property type="entry name" value="SDRFAMILY"/>
</dbReference>
<evidence type="ECO:0000256" key="6">
    <source>
        <dbReference type="ARBA" id="ARBA00022553"/>
    </source>
</evidence>
<evidence type="ECO:0000313" key="28">
    <source>
        <dbReference type="Proteomes" id="UP001566132"/>
    </source>
</evidence>
<evidence type="ECO:0000313" key="27">
    <source>
        <dbReference type="EMBL" id="KAL1505743.1"/>
    </source>
</evidence>
<evidence type="ECO:0000256" key="11">
    <source>
        <dbReference type="ARBA" id="ARBA00023128"/>
    </source>
</evidence>
<evidence type="ECO:0000256" key="5">
    <source>
        <dbReference type="ARBA" id="ARBA00022516"/>
    </source>
</evidence>
<comment type="catalytic activity">
    <reaction evidence="17">
        <text>a (3R)-3-hydroxyacyl-CoA + NAD(+) = a 3-oxoacyl-CoA + NADH + H(+)</text>
        <dbReference type="Rhea" id="RHEA:32711"/>
        <dbReference type="ChEBI" id="CHEBI:15378"/>
        <dbReference type="ChEBI" id="CHEBI:57319"/>
        <dbReference type="ChEBI" id="CHEBI:57540"/>
        <dbReference type="ChEBI" id="CHEBI:57945"/>
        <dbReference type="ChEBI" id="CHEBI:90726"/>
        <dbReference type="EC" id="1.1.1.n12"/>
    </reaction>
    <physiologicalReaction direction="left-to-right" evidence="17">
        <dbReference type="Rhea" id="RHEA:32712"/>
    </physiologicalReaction>
</comment>
<dbReference type="FunFam" id="3.40.50.720:FF:000231">
    <property type="entry name" value="Estradiol 17-beta-dehydrogenase 8"/>
    <property type="match status" value="1"/>
</dbReference>
<keyword evidence="7" id="KW-0276">Fatty acid metabolism</keyword>
<keyword evidence="5" id="KW-0444">Lipid biosynthesis</keyword>
<evidence type="ECO:0000256" key="1">
    <source>
        <dbReference type="ARBA" id="ARBA00004305"/>
    </source>
</evidence>
<evidence type="ECO:0000256" key="14">
    <source>
        <dbReference type="ARBA" id="ARBA00049069"/>
    </source>
</evidence>
<dbReference type="EMBL" id="JBDJPC010000004">
    <property type="protein sequence ID" value="KAL1505743.1"/>
    <property type="molecule type" value="Genomic_DNA"/>
</dbReference>
<name>A0ABD1EXL8_HYPHA</name>
<comment type="catalytic activity">
    <reaction evidence="15">
        <text>testosterone + NAD(+) = androst-4-ene-3,17-dione + NADH + H(+)</text>
        <dbReference type="Rhea" id="RHEA:14929"/>
        <dbReference type="ChEBI" id="CHEBI:15378"/>
        <dbReference type="ChEBI" id="CHEBI:16422"/>
        <dbReference type="ChEBI" id="CHEBI:17347"/>
        <dbReference type="ChEBI" id="CHEBI:57540"/>
        <dbReference type="ChEBI" id="CHEBI:57945"/>
        <dbReference type="EC" id="1.1.1.239"/>
    </reaction>
    <physiologicalReaction direction="left-to-right" evidence="15">
        <dbReference type="Rhea" id="RHEA:14930"/>
    </physiologicalReaction>
</comment>
<accession>A0ABD1EXL8</accession>
<comment type="similarity">
    <text evidence="3">Belongs to the short-chain dehydrogenases/reductases (SDR) family.</text>
</comment>
<evidence type="ECO:0000256" key="21">
    <source>
        <dbReference type="ARBA" id="ARBA00077835"/>
    </source>
</evidence>
<evidence type="ECO:0000256" key="17">
    <source>
        <dbReference type="ARBA" id="ARBA00052680"/>
    </source>
</evidence>
<comment type="subcellular location">
    <subcellularLocation>
        <location evidence="1">Mitochondrion matrix</location>
    </subcellularLocation>
</comment>
<gene>
    <name evidence="27" type="ORF">ABEB36_005236</name>
</gene>
<dbReference type="GO" id="GO:0008210">
    <property type="term" value="P:estrogen metabolic process"/>
    <property type="evidence" value="ECO:0007669"/>
    <property type="project" value="UniProtKB-ARBA"/>
</dbReference>
<evidence type="ECO:0000256" key="3">
    <source>
        <dbReference type="ARBA" id="ARBA00006484"/>
    </source>
</evidence>
<comment type="catalytic activity">
    <reaction evidence="14">
        <text>17beta-estradiol + NAD(+) = estrone + NADH + H(+)</text>
        <dbReference type="Rhea" id="RHEA:24612"/>
        <dbReference type="ChEBI" id="CHEBI:15378"/>
        <dbReference type="ChEBI" id="CHEBI:16469"/>
        <dbReference type="ChEBI" id="CHEBI:17263"/>
        <dbReference type="ChEBI" id="CHEBI:57540"/>
        <dbReference type="ChEBI" id="CHEBI:57945"/>
        <dbReference type="EC" id="1.1.1.62"/>
    </reaction>
    <physiologicalReaction direction="left-to-right" evidence="14">
        <dbReference type="Rhea" id="RHEA:24613"/>
    </physiologicalReaction>
    <physiologicalReaction direction="right-to-left" evidence="14">
        <dbReference type="Rhea" id="RHEA:24614"/>
    </physiologicalReaction>
</comment>
<dbReference type="SMART" id="SM00822">
    <property type="entry name" value="PKS_KR"/>
    <property type="match status" value="1"/>
</dbReference>
<evidence type="ECO:0000256" key="24">
    <source>
        <dbReference type="ARBA" id="ARBA00083097"/>
    </source>
</evidence>
<keyword evidence="10" id="KW-0443">Lipid metabolism</keyword>
<dbReference type="PRINTS" id="PR00081">
    <property type="entry name" value="GDHRDH"/>
</dbReference>
<dbReference type="GO" id="GO:0006633">
    <property type="term" value="P:fatty acid biosynthetic process"/>
    <property type="evidence" value="ECO:0007669"/>
    <property type="project" value="UniProtKB-KW"/>
</dbReference>
<dbReference type="InterPro" id="IPR057326">
    <property type="entry name" value="KR_dom"/>
</dbReference>
<keyword evidence="6" id="KW-0597">Phosphoprotein</keyword>
<keyword evidence="8" id="KW-0560">Oxidoreductase</keyword>
<evidence type="ECO:0000256" key="8">
    <source>
        <dbReference type="ARBA" id="ARBA00023002"/>
    </source>
</evidence>
<evidence type="ECO:0000256" key="10">
    <source>
        <dbReference type="ARBA" id="ARBA00023098"/>
    </source>
</evidence>
<evidence type="ECO:0000259" key="26">
    <source>
        <dbReference type="SMART" id="SM00822"/>
    </source>
</evidence>